<organism evidence="2 3">
    <name type="scientific">Phyllosticta citricarpa</name>
    <dbReference type="NCBI Taxonomy" id="55181"/>
    <lineage>
        <taxon>Eukaryota</taxon>
        <taxon>Fungi</taxon>
        <taxon>Dikarya</taxon>
        <taxon>Ascomycota</taxon>
        <taxon>Pezizomycotina</taxon>
        <taxon>Dothideomycetes</taxon>
        <taxon>Dothideomycetes incertae sedis</taxon>
        <taxon>Botryosphaeriales</taxon>
        <taxon>Phyllostictaceae</taxon>
        <taxon>Phyllosticta</taxon>
    </lineage>
</organism>
<keyword evidence="3" id="KW-1185">Reference proteome</keyword>
<comment type="caution">
    <text evidence="2">The sequence shown here is derived from an EMBL/GenBank/DDBJ whole genome shotgun (WGS) entry which is preliminary data.</text>
</comment>
<dbReference type="EMBL" id="JBBPDW010000026">
    <property type="protein sequence ID" value="KAK7540276.1"/>
    <property type="molecule type" value="Genomic_DNA"/>
</dbReference>
<name>A0ABR1LZW3_9PEZI</name>
<sequence>MHAASLTLMPCPANVPEKERWIGLMCYFMWQAAAITQEHLVMFMWCKIFGREASGAWTQLVGYVWVTCSFWFALPVAADVLLKLRMGETLLFPWTLWGPLVERPFPWLV</sequence>
<gene>
    <name evidence="2" type="ORF">IWX46DRAFT_606193</name>
</gene>
<evidence type="ECO:0000313" key="3">
    <source>
        <dbReference type="Proteomes" id="UP001365128"/>
    </source>
</evidence>
<keyword evidence="1" id="KW-0812">Transmembrane</keyword>
<keyword evidence="1" id="KW-0472">Membrane</keyword>
<feature type="transmembrane region" description="Helical" evidence="1">
    <location>
        <begin position="60"/>
        <end position="82"/>
    </location>
</feature>
<evidence type="ECO:0000313" key="2">
    <source>
        <dbReference type="EMBL" id="KAK7540276.1"/>
    </source>
</evidence>
<keyword evidence="1" id="KW-1133">Transmembrane helix</keyword>
<reference evidence="2 3" key="1">
    <citation type="submission" date="2024-04" db="EMBL/GenBank/DDBJ databases">
        <title>Phyllosticta paracitricarpa is synonymous to the EU quarantine fungus P. citricarpa based on phylogenomic analyses.</title>
        <authorList>
            <consortium name="Lawrence Berkeley National Laboratory"/>
            <person name="Van Ingen-Buijs V.A."/>
            <person name="Van Westerhoven A.C."/>
            <person name="Haridas S."/>
            <person name="Skiadas P."/>
            <person name="Martin F."/>
            <person name="Groenewald J.Z."/>
            <person name="Crous P.W."/>
            <person name="Seidl M.F."/>
        </authorList>
    </citation>
    <scope>NUCLEOTIDE SEQUENCE [LARGE SCALE GENOMIC DNA]</scope>
    <source>
        <strain evidence="2 3">CBS 122670</strain>
    </source>
</reference>
<protein>
    <submittedName>
        <fullName evidence="2">Uncharacterized protein</fullName>
    </submittedName>
</protein>
<dbReference type="Proteomes" id="UP001365128">
    <property type="component" value="Unassembled WGS sequence"/>
</dbReference>
<evidence type="ECO:0000256" key="1">
    <source>
        <dbReference type="SAM" id="Phobius"/>
    </source>
</evidence>
<accession>A0ABR1LZW3</accession>
<proteinExistence type="predicted"/>